<gene>
    <name evidence="2" type="ORF">OD816_000119</name>
</gene>
<organism evidence="2 3">
    <name type="scientific">Candidatus Thermodesulfobacterium syntrophicum</name>
    <dbReference type="NCBI Taxonomy" id="3060442"/>
    <lineage>
        <taxon>Bacteria</taxon>
        <taxon>Pseudomonadati</taxon>
        <taxon>Thermodesulfobacteriota</taxon>
        <taxon>Thermodesulfobacteria</taxon>
        <taxon>Thermodesulfobacteriales</taxon>
        <taxon>Thermodesulfobacteriaceae</taxon>
        <taxon>Thermodesulfobacterium</taxon>
    </lineage>
</organism>
<sequence length="106" mass="11545">MYLSGNEAIAYGLIVGGVRFLTGYPGTPSSEILPTAQKLKLRYGFKGFIDWAINEKVALEMAFSASLCGIKSAITMKQVGLNVAMDPFVNSAYYRAFRRFCGCGGR</sequence>
<dbReference type="InterPro" id="IPR029061">
    <property type="entry name" value="THDP-binding"/>
</dbReference>
<comment type="caution">
    <text evidence="2">The sequence shown here is derived from an EMBL/GenBank/DDBJ whole genome shotgun (WGS) entry which is preliminary data.</text>
</comment>
<evidence type="ECO:0000256" key="1">
    <source>
        <dbReference type="ARBA" id="ARBA00023002"/>
    </source>
</evidence>
<keyword evidence="1" id="KW-0560">Oxidoreductase</keyword>
<dbReference type="AlphaFoldDB" id="A0AAE3TFG1"/>
<evidence type="ECO:0000313" key="3">
    <source>
        <dbReference type="Proteomes" id="UP001144110"/>
    </source>
</evidence>
<name>A0AAE3TFG1_9BACT</name>
<evidence type="ECO:0000313" key="2">
    <source>
        <dbReference type="EMBL" id="MDF2952874.1"/>
    </source>
</evidence>
<accession>A0AAE3TFG1</accession>
<dbReference type="CDD" id="cd07034">
    <property type="entry name" value="TPP_PYR_PFOR_IOR-alpha_like"/>
    <property type="match status" value="1"/>
</dbReference>
<protein>
    <submittedName>
        <fullName evidence="2">TPP-dependent indolepyruvate ferredoxin oxidoreductase</fullName>
    </submittedName>
</protein>
<dbReference type="Proteomes" id="UP001144110">
    <property type="component" value="Unassembled WGS sequence"/>
</dbReference>
<dbReference type="EMBL" id="JAPHEG010000001">
    <property type="protein sequence ID" value="MDF2952874.1"/>
    <property type="molecule type" value="Genomic_DNA"/>
</dbReference>
<dbReference type="InterPro" id="IPR002880">
    <property type="entry name" value="Pyrv_Fd/Flavodoxin_OxRdtase_N"/>
</dbReference>
<dbReference type="GO" id="GO:0016491">
    <property type="term" value="F:oxidoreductase activity"/>
    <property type="evidence" value="ECO:0007669"/>
    <property type="project" value="UniProtKB-KW"/>
</dbReference>
<dbReference type="SUPFAM" id="SSF52518">
    <property type="entry name" value="Thiamin diphosphate-binding fold (THDP-binding)"/>
    <property type="match status" value="1"/>
</dbReference>
<dbReference type="Gene3D" id="3.40.50.970">
    <property type="match status" value="1"/>
</dbReference>
<proteinExistence type="predicted"/>
<reference evidence="2" key="1">
    <citation type="submission" date="2022-11" db="EMBL/GenBank/DDBJ databases">
        <title>Candidatus Alkanophaga archaea from heated hydrothermal vent sediment oxidize petroleum alkanes.</title>
        <authorList>
            <person name="Zehnle H."/>
            <person name="Laso-Perez R."/>
            <person name="Lipp J."/>
            <person name="Teske A."/>
            <person name="Wegener G."/>
        </authorList>
    </citation>
    <scope>NUCLEOTIDE SEQUENCE</scope>
    <source>
        <strain evidence="2">MCA70</strain>
    </source>
</reference>